<name>A0A6L3Y444_9ENTR</name>
<comment type="caution">
    <text evidence="2">The sequence shown here is derived from an EMBL/GenBank/DDBJ whole genome shotgun (WGS) entry which is preliminary data.</text>
</comment>
<dbReference type="EMBL" id="WBSZ01000039">
    <property type="protein sequence ID" value="KAB2528959.1"/>
    <property type="molecule type" value="Genomic_DNA"/>
</dbReference>
<accession>A0A6L3Y444</accession>
<proteinExistence type="predicted"/>
<dbReference type="Proteomes" id="UP000476281">
    <property type="component" value="Unassembled WGS sequence"/>
</dbReference>
<evidence type="ECO:0000259" key="1">
    <source>
        <dbReference type="Pfam" id="PF21939"/>
    </source>
</evidence>
<dbReference type="RefSeq" id="WP_023303227.1">
    <property type="nucleotide sequence ID" value="NZ_CP085774.1"/>
</dbReference>
<gene>
    <name evidence="2" type="ORF">F9C29_03180</name>
</gene>
<dbReference type="AlphaFoldDB" id="A0A6L3Y444"/>
<dbReference type="InterPro" id="IPR053827">
    <property type="entry name" value="Gp10_C"/>
</dbReference>
<protein>
    <recommendedName>
        <fullName evidence="1">Baseplate structural protein Gp10 C-terminal domain-containing protein</fullName>
    </recommendedName>
</protein>
<dbReference type="Pfam" id="PF21939">
    <property type="entry name" value="Gp10_C"/>
    <property type="match status" value="1"/>
</dbReference>
<evidence type="ECO:0000313" key="3">
    <source>
        <dbReference type="Proteomes" id="UP000476281"/>
    </source>
</evidence>
<evidence type="ECO:0000313" key="2">
    <source>
        <dbReference type="EMBL" id="KAB2528959.1"/>
    </source>
</evidence>
<sequence>MADILLKYLTDLPAATEANDEDLMHINQGGNDKSITISSLILSMVNGVYPPGITIWFNTSANPNALFPGTLWARVPGAGRVVRIANSSGSDISETGGSNKVSITTSNLPAHNHEFSGKTETFDYGTKSTTTNGSHTHSLTAYHGEWKTDNGRISDGALGTSFTATTAASGSHNHQTNIGAHQHNFQGSTSDTGGGALLDVTNQYITQAAWYRVS</sequence>
<reference evidence="2 3" key="1">
    <citation type="submission" date="2019-09" db="EMBL/GenBank/DDBJ databases">
        <title>Reversal of blaTEM antimicrobial resistance by CRISPR-Cas9 in clinical E. coli and other Enterobacteriaceae strains.</title>
        <authorList>
            <person name="Tagliaferri T."/>
            <person name="Guimaraes N."/>
            <person name="Pereira M."/>
            <person name="Felicori L."/>
            <person name="Horz H.-P."/>
            <person name="Santos S."/>
            <person name="Mendes T."/>
        </authorList>
    </citation>
    <scope>NUCLEOTIDE SEQUENCE [LARGE SCALE GENOMIC DNA]</scope>
    <source>
        <strain evidence="2 3">E2_blaTEM_MG</strain>
    </source>
</reference>
<organism evidence="2 3">
    <name type="scientific">Enterobacter hormaechei</name>
    <dbReference type="NCBI Taxonomy" id="158836"/>
    <lineage>
        <taxon>Bacteria</taxon>
        <taxon>Pseudomonadati</taxon>
        <taxon>Pseudomonadota</taxon>
        <taxon>Gammaproteobacteria</taxon>
        <taxon>Enterobacterales</taxon>
        <taxon>Enterobacteriaceae</taxon>
        <taxon>Enterobacter</taxon>
        <taxon>Enterobacter cloacae complex</taxon>
    </lineage>
</organism>
<feature type="domain" description="Baseplate structural protein Gp10 C-terminal" evidence="1">
    <location>
        <begin position="45"/>
        <end position="213"/>
    </location>
</feature>